<feature type="non-terminal residue" evidence="1">
    <location>
        <position position="1"/>
    </location>
</feature>
<evidence type="ECO:0000313" key="1">
    <source>
        <dbReference type="EMBL" id="JAC73000.1"/>
    </source>
</evidence>
<reference evidence="1" key="1">
    <citation type="submission" date="2014-05" db="EMBL/GenBank/DDBJ databases">
        <title>The transcriptome of the halophilic microalga Tetraselmis sp. GSL018 isolated from the Great Salt Lake, Utah.</title>
        <authorList>
            <person name="Jinkerson R.E."/>
            <person name="D'Adamo S."/>
            <person name="Posewitz M.C."/>
        </authorList>
    </citation>
    <scope>NUCLEOTIDE SEQUENCE</scope>
    <source>
        <strain evidence="1">GSL018</strain>
    </source>
</reference>
<dbReference type="AlphaFoldDB" id="A0A061RQN2"/>
<sequence>AFLAFQDRQDSQFLKTAWMNETAREFSDLLIRVLGESCLSLDDVAVLKLYYTQVFVSAAENLAECLSSVL</sequence>
<organism evidence="1">
    <name type="scientific">Tetraselmis sp. GSL018</name>
    <dbReference type="NCBI Taxonomy" id="582737"/>
    <lineage>
        <taxon>Eukaryota</taxon>
        <taxon>Viridiplantae</taxon>
        <taxon>Chlorophyta</taxon>
        <taxon>core chlorophytes</taxon>
        <taxon>Chlorodendrophyceae</taxon>
        <taxon>Chlorodendrales</taxon>
        <taxon>Chlorodendraceae</taxon>
        <taxon>Tetraselmis</taxon>
    </lineage>
</organism>
<accession>A0A061RQN2</accession>
<name>A0A061RQN2_9CHLO</name>
<dbReference type="EMBL" id="GBEZ01012937">
    <property type="protein sequence ID" value="JAC73000.1"/>
    <property type="molecule type" value="Transcribed_RNA"/>
</dbReference>
<proteinExistence type="predicted"/>
<protein>
    <submittedName>
        <fullName evidence="1">Uncharacterized protein</fullName>
    </submittedName>
</protein>
<feature type="non-terminal residue" evidence="1">
    <location>
        <position position="70"/>
    </location>
</feature>
<gene>
    <name evidence="1" type="ORF">TSPGSL018_29979</name>
</gene>